<organism evidence="1">
    <name type="scientific">Rhizophora mucronata</name>
    <name type="common">Asiatic mangrove</name>
    <dbReference type="NCBI Taxonomy" id="61149"/>
    <lineage>
        <taxon>Eukaryota</taxon>
        <taxon>Viridiplantae</taxon>
        <taxon>Streptophyta</taxon>
        <taxon>Embryophyta</taxon>
        <taxon>Tracheophyta</taxon>
        <taxon>Spermatophyta</taxon>
        <taxon>Magnoliopsida</taxon>
        <taxon>eudicotyledons</taxon>
        <taxon>Gunneridae</taxon>
        <taxon>Pentapetalae</taxon>
        <taxon>rosids</taxon>
        <taxon>fabids</taxon>
        <taxon>Malpighiales</taxon>
        <taxon>Rhizophoraceae</taxon>
        <taxon>Rhizophora</taxon>
    </lineage>
</organism>
<name>A0A2P2NLA9_RHIMU</name>
<proteinExistence type="predicted"/>
<evidence type="ECO:0000313" key="1">
    <source>
        <dbReference type="EMBL" id="MBX43281.1"/>
    </source>
</evidence>
<protein>
    <submittedName>
        <fullName evidence="1">Uncharacterized protein</fullName>
    </submittedName>
</protein>
<sequence>MFLRPEKPPPHCKRHIEWCKRKDSRMRCDRTESPSVWFPLVQVCNCILKFVSLFSHEK</sequence>
<dbReference type="AlphaFoldDB" id="A0A2P2NLA9"/>
<reference evidence="1" key="1">
    <citation type="submission" date="2018-02" db="EMBL/GenBank/DDBJ databases">
        <title>Rhizophora mucronata_Transcriptome.</title>
        <authorList>
            <person name="Meera S.P."/>
            <person name="Sreeshan A."/>
            <person name="Augustine A."/>
        </authorList>
    </citation>
    <scope>NUCLEOTIDE SEQUENCE</scope>
    <source>
        <tissue evidence="1">Leaf</tissue>
    </source>
</reference>
<dbReference type="EMBL" id="GGEC01062797">
    <property type="protein sequence ID" value="MBX43281.1"/>
    <property type="molecule type" value="Transcribed_RNA"/>
</dbReference>
<accession>A0A2P2NLA9</accession>